<feature type="compositionally biased region" description="Pro residues" evidence="1">
    <location>
        <begin position="114"/>
        <end position="127"/>
    </location>
</feature>
<evidence type="ECO:0000313" key="2">
    <source>
        <dbReference type="EMBL" id="GAH13111.1"/>
    </source>
</evidence>
<reference evidence="2" key="1">
    <citation type="journal article" date="2014" name="Front. Microbiol.">
        <title>High frequency of phylogenetically diverse reductive dehalogenase-homologous genes in deep subseafloor sedimentary metagenomes.</title>
        <authorList>
            <person name="Kawai M."/>
            <person name="Futagami T."/>
            <person name="Toyoda A."/>
            <person name="Takaki Y."/>
            <person name="Nishi S."/>
            <person name="Hori S."/>
            <person name="Arai W."/>
            <person name="Tsubouchi T."/>
            <person name="Morono Y."/>
            <person name="Uchiyama I."/>
            <person name="Ito T."/>
            <person name="Fujiyama A."/>
            <person name="Inagaki F."/>
            <person name="Takami H."/>
        </authorList>
    </citation>
    <scope>NUCLEOTIDE SEQUENCE</scope>
    <source>
        <strain evidence="2">Expedition CK06-06</strain>
    </source>
</reference>
<gene>
    <name evidence="2" type="ORF">S01H4_56344</name>
</gene>
<feature type="region of interest" description="Disordered" evidence="1">
    <location>
        <begin position="1"/>
        <end position="42"/>
    </location>
</feature>
<name>X1CX92_9ZZZZ</name>
<sequence>NVYTMGQAGYHGDHAHIGTPNARTIPPKRKAQGGGIGGAGRGDKIPILAEPGEHMLTRQDVDALGGQAAVYMMRNQLQGYQTGGGILDWFNFTQNPSPKPPPPPSPSSIVGPAAAPPQAPAPAPAPAPGSGAPLFGPAAAPPPAPPAGPSVGGPTVNLDAPARDLSATDLAGEHQPGRPPGPPRPPGTPGGPAGTGAPEEQADLAGWIPTPLKANTVAGESNLSNMIMHGSEVVNAIIDQGA</sequence>
<feature type="non-terminal residue" evidence="2">
    <location>
        <position position="242"/>
    </location>
</feature>
<feature type="compositionally biased region" description="Pro residues" evidence="1">
    <location>
        <begin position="177"/>
        <end position="189"/>
    </location>
</feature>
<feature type="compositionally biased region" description="Pro residues" evidence="1">
    <location>
        <begin position="97"/>
        <end position="106"/>
    </location>
</feature>
<feature type="region of interest" description="Disordered" evidence="1">
    <location>
        <begin position="91"/>
        <end position="210"/>
    </location>
</feature>
<protein>
    <submittedName>
        <fullName evidence="2">Uncharacterized protein</fullName>
    </submittedName>
</protein>
<organism evidence="2">
    <name type="scientific">marine sediment metagenome</name>
    <dbReference type="NCBI Taxonomy" id="412755"/>
    <lineage>
        <taxon>unclassified sequences</taxon>
        <taxon>metagenomes</taxon>
        <taxon>ecological metagenomes</taxon>
    </lineage>
</organism>
<dbReference type="AlphaFoldDB" id="X1CX92"/>
<feature type="compositionally biased region" description="Pro residues" evidence="1">
    <location>
        <begin position="139"/>
        <end position="148"/>
    </location>
</feature>
<evidence type="ECO:0000256" key="1">
    <source>
        <dbReference type="SAM" id="MobiDB-lite"/>
    </source>
</evidence>
<feature type="compositionally biased region" description="Low complexity" evidence="1">
    <location>
        <begin position="128"/>
        <end position="138"/>
    </location>
</feature>
<comment type="caution">
    <text evidence="2">The sequence shown here is derived from an EMBL/GenBank/DDBJ whole genome shotgun (WGS) entry which is preliminary data.</text>
</comment>
<accession>X1CX92</accession>
<proteinExistence type="predicted"/>
<feature type="non-terminal residue" evidence="2">
    <location>
        <position position="1"/>
    </location>
</feature>
<dbReference type="EMBL" id="BART01032639">
    <property type="protein sequence ID" value="GAH13111.1"/>
    <property type="molecule type" value="Genomic_DNA"/>
</dbReference>